<dbReference type="Pfam" id="PF08843">
    <property type="entry name" value="AbiEii"/>
    <property type="match status" value="1"/>
</dbReference>
<sequence>MSSTNERSKSVSQRVANRGRELQLLREDGFTAYAMDRLLYRLGRSRHAKRFYLKGGLLVANFLENPHRFTRDIDMLCKHAPAKPDAIRQKFREVVAVKVDDGILFEPDGVRAEIARRELEGYEGVTVWIRAEVGNVVVDLKIDIGFGDAVIPDPRHIELKSFLSGDPPPRVYAYPLGPVLAEKIETIVAKFPAIEHRLKDILDVVTLTGAQSVPEDLLASLRATFERRGTRPDLMVLDDMRTELRG</sequence>
<evidence type="ECO:0000313" key="2">
    <source>
        <dbReference type="Proteomes" id="UP001139031"/>
    </source>
</evidence>
<dbReference type="GO" id="GO:0016740">
    <property type="term" value="F:transferase activity"/>
    <property type="evidence" value="ECO:0007669"/>
    <property type="project" value="UniProtKB-KW"/>
</dbReference>
<name>A0ABS7TMP8_9BACT</name>
<dbReference type="EMBL" id="JAIRAU010000006">
    <property type="protein sequence ID" value="MBZ5709498.1"/>
    <property type="molecule type" value="Genomic_DNA"/>
</dbReference>
<gene>
    <name evidence="1" type="ORF">K7C98_09520</name>
</gene>
<comment type="caution">
    <text evidence="1">The sequence shown here is derived from an EMBL/GenBank/DDBJ whole genome shotgun (WGS) entry which is preliminary data.</text>
</comment>
<evidence type="ECO:0000313" key="1">
    <source>
        <dbReference type="EMBL" id="MBZ5709498.1"/>
    </source>
</evidence>
<protein>
    <submittedName>
        <fullName evidence="1">Nucleotidyl transferase AbiEii/AbiGii toxin family protein</fullName>
    </submittedName>
</protein>
<dbReference type="InterPro" id="IPR014942">
    <property type="entry name" value="AbiEii"/>
</dbReference>
<organism evidence="1 2">
    <name type="scientific">Nannocystis pusilla</name>
    <dbReference type="NCBI Taxonomy" id="889268"/>
    <lineage>
        <taxon>Bacteria</taxon>
        <taxon>Pseudomonadati</taxon>
        <taxon>Myxococcota</taxon>
        <taxon>Polyangia</taxon>
        <taxon>Nannocystales</taxon>
        <taxon>Nannocystaceae</taxon>
        <taxon>Nannocystis</taxon>
    </lineage>
</organism>
<keyword evidence="2" id="KW-1185">Reference proteome</keyword>
<reference evidence="1" key="1">
    <citation type="submission" date="2021-08" db="EMBL/GenBank/DDBJ databases">
        <authorList>
            <person name="Stevens D.C."/>
        </authorList>
    </citation>
    <scope>NUCLEOTIDE SEQUENCE</scope>
    <source>
        <strain evidence="1">DSM 53165</strain>
    </source>
</reference>
<dbReference type="Proteomes" id="UP001139031">
    <property type="component" value="Unassembled WGS sequence"/>
</dbReference>
<keyword evidence="1" id="KW-0808">Transferase</keyword>
<proteinExistence type="predicted"/>
<accession>A0ABS7TMP8</accession>